<gene>
    <name evidence="1" type="ORF">BU16DRAFT_457309</name>
</gene>
<dbReference type="EMBL" id="MU004186">
    <property type="protein sequence ID" value="KAF2497632.1"/>
    <property type="molecule type" value="Genomic_DNA"/>
</dbReference>
<evidence type="ECO:0000313" key="2">
    <source>
        <dbReference type="Proteomes" id="UP000799750"/>
    </source>
</evidence>
<dbReference type="AlphaFoldDB" id="A0A6A6QZU9"/>
<proteinExistence type="predicted"/>
<dbReference type="OrthoDB" id="3231004at2759"/>
<keyword evidence="2" id="KW-1185">Reference proteome</keyword>
<protein>
    <submittedName>
        <fullName evidence="1">Uncharacterized protein</fullName>
    </submittedName>
</protein>
<name>A0A6A6QZU9_9PEZI</name>
<evidence type="ECO:0000313" key="1">
    <source>
        <dbReference type="EMBL" id="KAF2497632.1"/>
    </source>
</evidence>
<accession>A0A6A6QZU9</accession>
<dbReference type="Proteomes" id="UP000799750">
    <property type="component" value="Unassembled WGS sequence"/>
</dbReference>
<reference evidence="1" key="1">
    <citation type="journal article" date="2020" name="Stud. Mycol.">
        <title>101 Dothideomycetes genomes: a test case for predicting lifestyles and emergence of pathogens.</title>
        <authorList>
            <person name="Haridas S."/>
            <person name="Albert R."/>
            <person name="Binder M."/>
            <person name="Bloem J."/>
            <person name="Labutti K."/>
            <person name="Salamov A."/>
            <person name="Andreopoulos B."/>
            <person name="Baker S."/>
            <person name="Barry K."/>
            <person name="Bills G."/>
            <person name="Bluhm B."/>
            <person name="Cannon C."/>
            <person name="Castanera R."/>
            <person name="Culley D."/>
            <person name="Daum C."/>
            <person name="Ezra D."/>
            <person name="Gonzalez J."/>
            <person name="Henrissat B."/>
            <person name="Kuo A."/>
            <person name="Liang C."/>
            <person name="Lipzen A."/>
            <person name="Lutzoni F."/>
            <person name="Magnuson J."/>
            <person name="Mondo S."/>
            <person name="Nolan M."/>
            <person name="Ohm R."/>
            <person name="Pangilinan J."/>
            <person name="Park H.-J."/>
            <person name="Ramirez L."/>
            <person name="Alfaro M."/>
            <person name="Sun H."/>
            <person name="Tritt A."/>
            <person name="Yoshinaga Y."/>
            <person name="Zwiers L.-H."/>
            <person name="Turgeon B."/>
            <person name="Goodwin S."/>
            <person name="Spatafora J."/>
            <person name="Crous P."/>
            <person name="Grigoriev I."/>
        </authorList>
    </citation>
    <scope>NUCLEOTIDE SEQUENCE</scope>
    <source>
        <strain evidence="1">CBS 269.34</strain>
    </source>
</reference>
<sequence length="426" mass="47459">MAQLLAPYHNGMRLGQGFNSYTQQICLDNAVLLNTAENRTKATDESTEVNLTGRPPWTKPQIVTYSSRFVDKLSDVTDSMNISGALSIQTATVGGKGSGSYVDSDKFKESDINFHLQVKVVNQIHKFDEYSLFNKIHTVRDADFPAVYGDTFISGWEEGGEFNAIISMKVTDKSKTFEVKASLEATLSLSGMKGGDLKVQFEMVKNNISKNTETTIAVNWSGGGSIKDPEEAWTMESMKKAAAAFPDLVAITPQRTYAILTKYIALESFQRQRANYSQLDYENAGIYTAALLDHYMDYKMMWKQLSQATYELEANRAKIDWAQLDEETSLLARINPLPDDDIGKKLSQSEGSAQDPFKPSFPGLIAARKICRIEMAKIVNEVDLVTRKPLTAQETIRDSYFLHPLIFKMLLPVSSGDAKATQSNHS</sequence>
<organism evidence="1 2">
    <name type="scientific">Lophium mytilinum</name>
    <dbReference type="NCBI Taxonomy" id="390894"/>
    <lineage>
        <taxon>Eukaryota</taxon>
        <taxon>Fungi</taxon>
        <taxon>Dikarya</taxon>
        <taxon>Ascomycota</taxon>
        <taxon>Pezizomycotina</taxon>
        <taxon>Dothideomycetes</taxon>
        <taxon>Pleosporomycetidae</taxon>
        <taxon>Mytilinidiales</taxon>
        <taxon>Mytilinidiaceae</taxon>
        <taxon>Lophium</taxon>
    </lineage>
</organism>